<evidence type="ECO:0000256" key="1">
    <source>
        <dbReference type="ARBA" id="ARBA00004162"/>
    </source>
</evidence>
<keyword evidence="7 9" id="KW-0811">Translocation</keyword>
<evidence type="ECO:0000256" key="3">
    <source>
        <dbReference type="ARBA" id="ARBA00022475"/>
    </source>
</evidence>
<dbReference type="InterPro" id="IPR006312">
    <property type="entry name" value="TatA/E"/>
</dbReference>
<sequence>MPFGPLEIGIVLLIVLVVFGPKRLPDLGRSLGSGMREFKDSITGNHKDEDDDGPSKLTAAAKADEPDEAAKRPAS</sequence>
<dbReference type="AlphaFoldDB" id="A0A6J4RQD1"/>
<dbReference type="PANTHER" id="PTHR42982:SF1">
    <property type="entry name" value="SEC-INDEPENDENT PROTEIN TRANSLOCASE PROTEIN TATA"/>
    <property type="match status" value="1"/>
</dbReference>
<keyword evidence="4 9" id="KW-0812">Transmembrane</keyword>
<keyword evidence="5 9" id="KW-0653">Protein transport</keyword>
<dbReference type="PANTHER" id="PTHR42982">
    <property type="entry name" value="SEC-INDEPENDENT PROTEIN TRANSLOCASE PROTEIN TATA"/>
    <property type="match status" value="1"/>
</dbReference>
<evidence type="ECO:0000256" key="4">
    <source>
        <dbReference type="ARBA" id="ARBA00022692"/>
    </source>
</evidence>
<proteinExistence type="inferred from homology"/>
<dbReference type="HAMAP" id="MF_00236">
    <property type="entry name" value="TatA_E"/>
    <property type="match status" value="1"/>
</dbReference>
<comment type="similarity">
    <text evidence="9">Belongs to the TatA/E family.</text>
</comment>
<feature type="compositionally biased region" description="Basic and acidic residues" evidence="10">
    <location>
        <begin position="36"/>
        <end position="48"/>
    </location>
</feature>
<dbReference type="InterPro" id="IPR003369">
    <property type="entry name" value="TatA/B/E"/>
</dbReference>
<gene>
    <name evidence="9" type="primary">tatA</name>
    <name evidence="11" type="ORF">AVDCRST_MAG67-748</name>
</gene>
<keyword evidence="3 9" id="KW-1003">Cell membrane</keyword>
<feature type="region of interest" description="Disordered" evidence="10">
    <location>
        <begin position="27"/>
        <end position="75"/>
    </location>
</feature>
<evidence type="ECO:0000256" key="10">
    <source>
        <dbReference type="SAM" id="MobiDB-lite"/>
    </source>
</evidence>
<comment type="subunit">
    <text evidence="9">The Tat system comprises two distinct complexes: a TatABC complex, containing multiple copies of TatA, TatB and TatC subunits, and a separate TatA complex, containing only TatA subunits. Substrates initially bind to the TatABC complex, which probably triggers association of the separate TatA complex to form the active translocon.</text>
</comment>
<keyword evidence="8 9" id="KW-0472">Membrane</keyword>
<name>A0A6J4RQD1_9ACTN</name>
<feature type="compositionally biased region" description="Basic and acidic residues" evidence="10">
    <location>
        <begin position="62"/>
        <end position="75"/>
    </location>
</feature>
<dbReference type="Gene3D" id="1.20.5.3310">
    <property type="match status" value="1"/>
</dbReference>
<dbReference type="EMBL" id="CADCVQ010000037">
    <property type="protein sequence ID" value="CAA9479044.1"/>
    <property type="molecule type" value="Genomic_DNA"/>
</dbReference>
<dbReference type="GO" id="GO:0043953">
    <property type="term" value="P:protein transport by the Tat complex"/>
    <property type="evidence" value="ECO:0007669"/>
    <property type="project" value="UniProtKB-UniRule"/>
</dbReference>
<dbReference type="Pfam" id="PF02416">
    <property type="entry name" value="TatA_B_E"/>
    <property type="match status" value="1"/>
</dbReference>
<evidence type="ECO:0000256" key="6">
    <source>
        <dbReference type="ARBA" id="ARBA00022989"/>
    </source>
</evidence>
<evidence type="ECO:0000256" key="8">
    <source>
        <dbReference type="ARBA" id="ARBA00023136"/>
    </source>
</evidence>
<evidence type="ECO:0000256" key="7">
    <source>
        <dbReference type="ARBA" id="ARBA00023010"/>
    </source>
</evidence>
<reference evidence="11" key="1">
    <citation type="submission" date="2020-02" db="EMBL/GenBank/DDBJ databases">
        <authorList>
            <person name="Meier V. D."/>
        </authorList>
    </citation>
    <scope>NUCLEOTIDE SEQUENCE</scope>
    <source>
        <strain evidence="11">AVDCRST_MAG67</strain>
    </source>
</reference>
<evidence type="ECO:0000256" key="2">
    <source>
        <dbReference type="ARBA" id="ARBA00022448"/>
    </source>
</evidence>
<comment type="subcellular location">
    <subcellularLocation>
        <location evidence="1 9">Cell membrane</location>
        <topology evidence="1 9">Single-pass membrane protein</topology>
    </subcellularLocation>
</comment>
<dbReference type="GO" id="GO:0033281">
    <property type="term" value="C:TAT protein transport complex"/>
    <property type="evidence" value="ECO:0007669"/>
    <property type="project" value="UniProtKB-UniRule"/>
</dbReference>
<comment type="function">
    <text evidence="9">Part of the twin-arginine translocation (Tat) system that transports large folded proteins containing a characteristic twin-arginine motif in their signal peptide across membranes. TatA could form the protein-conducting channel of the Tat system.</text>
</comment>
<dbReference type="NCBIfam" id="TIGR01411">
    <property type="entry name" value="tatAE"/>
    <property type="match status" value="1"/>
</dbReference>
<protein>
    <recommendedName>
        <fullName evidence="9">Sec-independent protein translocase protein TatA</fullName>
    </recommendedName>
</protein>
<evidence type="ECO:0000313" key="11">
    <source>
        <dbReference type="EMBL" id="CAA9479044.1"/>
    </source>
</evidence>
<accession>A0A6J4RQD1</accession>
<dbReference type="GO" id="GO:0008320">
    <property type="term" value="F:protein transmembrane transporter activity"/>
    <property type="evidence" value="ECO:0007669"/>
    <property type="project" value="UniProtKB-UniRule"/>
</dbReference>
<keyword evidence="6 9" id="KW-1133">Transmembrane helix</keyword>
<evidence type="ECO:0000256" key="5">
    <source>
        <dbReference type="ARBA" id="ARBA00022927"/>
    </source>
</evidence>
<keyword evidence="2 9" id="KW-0813">Transport</keyword>
<evidence type="ECO:0000256" key="9">
    <source>
        <dbReference type="HAMAP-Rule" id="MF_00236"/>
    </source>
</evidence>
<organism evidence="11">
    <name type="scientific">uncultured Solirubrobacteraceae bacterium</name>
    <dbReference type="NCBI Taxonomy" id="1162706"/>
    <lineage>
        <taxon>Bacteria</taxon>
        <taxon>Bacillati</taxon>
        <taxon>Actinomycetota</taxon>
        <taxon>Thermoleophilia</taxon>
        <taxon>Solirubrobacterales</taxon>
        <taxon>Solirubrobacteraceae</taxon>
        <taxon>environmental samples</taxon>
    </lineage>
</organism>